<dbReference type="EMBL" id="JAQQWK010000010">
    <property type="protein sequence ID" value="KAK8029434.1"/>
    <property type="molecule type" value="Genomic_DNA"/>
</dbReference>
<keyword evidence="3" id="KW-1185">Reference proteome</keyword>
<reference evidence="2 3" key="1">
    <citation type="submission" date="2023-01" db="EMBL/GenBank/DDBJ databases">
        <title>Analysis of 21 Apiospora genomes using comparative genomics revels a genus with tremendous synthesis potential of carbohydrate active enzymes and secondary metabolites.</title>
        <authorList>
            <person name="Sorensen T."/>
        </authorList>
    </citation>
    <scope>NUCLEOTIDE SEQUENCE [LARGE SCALE GENOMIC DNA]</scope>
    <source>
        <strain evidence="2 3">CBS 33761</strain>
    </source>
</reference>
<proteinExistence type="predicted"/>
<comment type="caution">
    <text evidence="2">The sequence shown here is derived from an EMBL/GenBank/DDBJ whole genome shotgun (WGS) entry which is preliminary data.</text>
</comment>
<evidence type="ECO:0000313" key="3">
    <source>
        <dbReference type="Proteomes" id="UP001444661"/>
    </source>
</evidence>
<accession>A0ABR1SC77</accession>
<dbReference type="InterPro" id="IPR010730">
    <property type="entry name" value="HET"/>
</dbReference>
<protein>
    <recommendedName>
        <fullName evidence="1">Heterokaryon incompatibility domain-containing protein</fullName>
    </recommendedName>
</protein>
<dbReference type="InterPro" id="IPR052895">
    <property type="entry name" value="HetReg/Transcr_Mod"/>
</dbReference>
<feature type="domain" description="Heterokaryon incompatibility" evidence="1">
    <location>
        <begin position="46"/>
        <end position="207"/>
    </location>
</feature>
<dbReference type="Proteomes" id="UP001444661">
    <property type="component" value="Unassembled WGS sequence"/>
</dbReference>
<dbReference type="PANTHER" id="PTHR24148">
    <property type="entry name" value="ANKYRIN REPEAT DOMAIN-CONTAINING PROTEIN 39 HOMOLOG-RELATED"/>
    <property type="match status" value="1"/>
</dbReference>
<dbReference type="Pfam" id="PF06985">
    <property type="entry name" value="HET"/>
    <property type="match status" value="1"/>
</dbReference>
<dbReference type="PANTHER" id="PTHR24148:SF64">
    <property type="entry name" value="HETEROKARYON INCOMPATIBILITY DOMAIN-CONTAINING PROTEIN"/>
    <property type="match status" value="1"/>
</dbReference>
<organism evidence="2 3">
    <name type="scientific">Apiospora rasikravindrae</name>
    <dbReference type="NCBI Taxonomy" id="990691"/>
    <lineage>
        <taxon>Eukaryota</taxon>
        <taxon>Fungi</taxon>
        <taxon>Dikarya</taxon>
        <taxon>Ascomycota</taxon>
        <taxon>Pezizomycotina</taxon>
        <taxon>Sordariomycetes</taxon>
        <taxon>Xylariomycetidae</taxon>
        <taxon>Amphisphaeriales</taxon>
        <taxon>Apiosporaceae</taxon>
        <taxon>Apiospora</taxon>
    </lineage>
</organism>
<evidence type="ECO:0000259" key="1">
    <source>
        <dbReference type="Pfam" id="PF06985"/>
    </source>
</evidence>
<gene>
    <name evidence="2" type="ORF">PG993_010725</name>
</gene>
<name>A0ABR1SC77_9PEZI</name>
<sequence>MSTDTSWTQLIHDDTIRLLELVKTTPTDTELRGRLIYKRLCDEPEYDALSYVWEKAPAEKNVLIEGNQPILIRANLFEGLKQIASDRPTTRIWADQICINQLDEDEKEHQVNLMSRIFCQAKRVIGWLGPSQPDTDLAFCAFRMLGLSYSQNGNVPTGALHDATRDLVNTGRVCSLEDIFSPEKCVWKAAMTVVQMAWFERLWIVQEVVLATKLELCCGRYALFGDLFFAGVEAFFTTVTSPPCPQLLKPFQNALRLGRLREQSTVQRLQSYPHLAQTLSGWHCEKIHDRLNALHGMIFRQPADNSPWFQASNGNKFLFSETDHGYGLHLQPLGKDSPSWVPDWRIQTRPLALLPAFDDEISTRFHATISIPSYIMSTSILQVSGNQVFNQWYQLAKAFFDEDRARTIFASTLLMDGKLDLLERNQVAIDPADIPDYFNEWEVRNLDSKEDCDASDVFVSSMQFLRVVRRVRVGVALPRSGAQLEPAVRGVWLCFLPWYSA</sequence>
<evidence type="ECO:0000313" key="2">
    <source>
        <dbReference type="EMBL" id="KAK8029434.1"/>
    </source>
</evidence>